<dbReference type="Pfam" id="PF07962">
    <property type="entry name" value="Swi3"/>
    <property type="match status" value="1"/>
</dbReference>
<reference evidence="9" key="1">
    <citation type="submission" date="2023-03" db="EMBL/GenBank/DDBJ databases">
        <title>Chromosome-level genomes of two armyworms, Mythimna separata and Mythimna loreyi, provide insights into the biosynthesis and reception of sex pheromones.</title>
        <authorList>
            <person name="Zhao H."/>
        </authorList>
    </citation>
    <scope>NUCLEOTIDE SEQUENCE</scope>
    <source>
        <strain evidence="9">BeijingLab</strain>
        <tissue evidence="9">Pupa</tissue>
    </source>
</reference>
<comment type="subcellular location">
    <subcellularLocation>
        <location evidence="1 6">Nucleus</location>
    </subcellularLocation>
</comment>
<feature type="compositionally biased region" description="Basic and acidic residues" evidence="7">
    <location>
        <begin position="314"/>
        <end position="323"/>
    </location>
</feature>
<dbReference type="EMBL" id="JARGEI010000026">
    <property type="protein sequence ID" value="KAJ8708217.1"/>
    <property type="molecule type" value="Genomic_DNA"/>
</dbReference>
<feature type="region of interest" description="Disordered" evidence="7">
    <location>
        <begin position="1"/>
        <end position="70"/>
    </location>
</feature>
<dbReference type="PANTHER" id="PTHR13220:SF11">
    <property type="entry name" value="TIMELESS-INTERACTING PROTEIN"/>
    <property type="match status" value="1"/>
</dbReference>
<evidence type="ECO:0000256" key="5">
    <source>
        <dbReference type="ARBA" id="ARBA00023306"/>
    </source>
</evidence>
<dbReference type="GO" id="GO:0003677">
    <property type="term" value="F:DNA binding"/>
    <property type="evidence" value="ECO:0007669"/>
    <property type="project" value="TreeGrafter"/>
</dbReference>
<accession>A0AAD7Y9N6</accession>
<dbReference type="GO" id="GO:0031298">
    <property type="term" value="C:replication fork protection complex"/>
    <property type="evidence" value="ECO:0007669"/>
    <property type="project" value="TreeGrafter"/>
</dbReference>
<evidence type="ECO:0000256" key="2">
    <source>
        <dbReference type="ARBA" id="ARBA00006075"/>
    </source>
</evidence>
<dbReference type="AlphaFoldDB" id="A0AAD7Y9N6"/>
<evidence type="ECO:0000313" key="9">
    <source>
        <dbReference type="EMBL" id="KAJ8708217.1"/>
    </source>
</evidence>
<name>A0AAD7Y9N6_MYTSE</name>
<dbReference type="Proteomes" id="UP001231518">
    <property type="component" value="Chromosome 25"/>
</dbReference>
<feature type="compositionally biased region" description="Low complexity" evidence="7">
    <location>
        <begin position="297"/>
        <end position="306"/>
    </location>
</feature>
<feature type="compositionally biased region" description="Acidic residues" evidence="7">
    <location>
        <begin position="8"/>
        <end position="17"/>
    </location>
</feature>
<feature type="compositionally biased region" description="Basic and acidic residues" evidence="7">
    <location>
        <begin position="527"/>
        <end position="550"/>
    </location>
</feature>
<proteinExistence type="inferred from homology"/>
<keyword evidence="10" id="KW-1185">Reference proteome</keyword>
<evidence type="ECO:0000313" key="10">
    <source>
        <dbReference type="Proteomes" id="UP001231518"/>
    </source>
</evidence>
<keyword evidence="5 6" id="KW-0131">Cell cycle</keyword>
<evidence type="ECO:0000259" key="8">
    <source>
        <dbReference type="Pfam" id="PF07962"/>
    </source>
</evidence>
<evidence type="ECO:0000256" key="1">
    <source>
        <dbReference type="ARBA" id="ARBA00004123"/>
    </source>
</evidence>
<protein>
    <recommendedName>
        <fullName evidence="6">TIMELESS-interacting protein</fullName>
    </recommendedName>
</protein>
<feature type="region of interest" description="Disordered" evidence="7">
    <location>
        <begin position="277"/>
        <end position="324"/>
    </location>
</feature>
<comment type="similarity">
    <text evidence="2 6">Belongs to the CSM3 family.</text>
</comment>
<comment type="caution">
    <text evidence="9">The sequence shown here is derived from an EMBL/GenBank/DDBJ whole genome shotgun (WGS) entry which is preliminary data.</text>
</comment>
<feature type="compositionally biased region" description="Polar residues" evidence="7">
    <location>
        <begin position="514"/>
        <end position="526"/>
    </location>
</feature>
<sequence length="571" mass="65047">MSLLEDIFLQDEADEAQELERVIEGDEFDERPRSRSRSPDNSDDNEPKDDEAEEEKRRVDPSSAKNKRVIKNPRFILNPARLTGPRGIQILPDHFKDFKFKGKGHEKEDLDMMLKKLEHWAYRLYPKFQFEDCLKKIESLGKKRPVMVHLQKIRSDQFISEDIVNQKDSSDEETQPAQEPDEFDKLLQQQIDLARATPAPGSVKKVMATPMKDRSPFTLPKATSSPSISDEQKERMMRNRRLAEERRLARLKQNSVDSTSGKQDSVIIEVDEEMETAAAKKPNRSHVIDSSDDECDVSSVNQSVSVDIHNGTKNGEENERNDIGETTVEAAENLDDIVMEDKNDDQEVNQDVVEIIDVTSKDNSRNVRVTEQTDNPVEIIEINDQVDTRIERNHLTKVVDGVIQIDDESNQGVIEVVATNVTKDKGGDDVVEIIDDVTLKETKTSNDTEVIATNDLRDKRDDDEVEIIDNDTLKNTRTSNDTEFVKETDENSTVDENTSNKTAEVDINTINKSTENQSKTFENSDSIQKDEIKEINDDTKDRSKDVSNLENDPKIAEVIEDVMDVDFSDDF</sequence>
<evidence type="ECO:0000256" key="3">
    <source>
        <dbReference type="ARBA" id="ARBA00022763"/>
    </source>
</evidence>
<evidence type="ECO:0000256" key="7">
    <source>
        <dbReference type="SAM" id="MobiDB-lite"/>
    </source>
</evidence>
<dbReference type="GO" id="GO:0043111">
    <property type="term" value="P:replication fork arrest"/>
    <property type="evidence" value="ECO:0007669"/>
    <property type="project" value="TreeGrafter"/>
</dbReference>
<evidence type="ECO:0000256" key="6">
    <source>
        <dbReference type="RuleBase" id="RU366049"/>
    </source>
</evidence>
<evidence type="ECO:0000256" key="4">
    <source>
        <dbReference type="ARBA" id="ARBA00023242"/>
    </source>
</evidence>
<feature type="region of interest" description="Disordered" evidence="7">
    <location>
        <begin position="514"/>
        <end position="550"/>
    </location>
</feature>
<comment type="function">
    <text evidence="6">Plays an important role in the control of DNA replication and the maintenance of replication fork stability.</text>
</comment>
<feature type="region of interest" description="Disordered" evidence="7">
    <location>
        <begin position="195"/>
        <end position="238"/>
    </location>
</feature>
<feature type="compositionally biased region" description="Acidic residues" evidence="7">
    <location>
        <begin position="41"/>
        <end position="53"/>
    </location>
</feature>
<dbReference type="InterPro" id="IPR012923">
    <property type="entry name" value="Csm3"/>
</dbReference>
<gene>
    <name evidence="9" type="ORF">PYW07_010342</name>
</gene>
<dbReference type="InterPro" id="IPR040038">
    <property type="entry name" value="TIPIN/Csm3/Swi3"/>
</dbReference>
<dbReference type="GO" id="GO:0000076">
    <property type="term" value="P:DNA replication checkpoint signaling"/>
    <property type="evidence" value="ECO:0007669"/>
    <property type="project" value="UniProtKB-UniRule"/>
</dbReference>
<dbReference type="GO" id="GO:0006974">
    <property type="term" value="P:DNA damage response"/>
    <property type="evidence" value="ECO:0007669"/>
    <property type="project" value="UniProtKB-KW"/>
</dbReference>
<keyword evidence="4 6" id="KW-0539">Nucleus</keyword>
<dbReference type="GO" id="GO:0031297">
    <property type="term" value="P:replication fork processing"/>
    <property type="evidence" value="ECO:0007669"/>
    <property type="project" value="UniProtKB-UniRule"/>
</dbReference>
<dbReference type="PANTHER" id="PTHR13220">
    <property type="entry name" value="TIMELESS INTERACTING-RELATED"/>
    <property type="match status" value="1"/>
</dbReference>
<feature type="compositionally biased region" description="Basic and acidic residues" evidence="7">
    <location>
        <begin position="18"/>
        <end position="40"/>
    </location>
</feature>
<feature type="domain" description="Chromosome segregation in meiosis protein 3" evidence="8">
    <location>
        <begin position="77"/>
        <end position="157"/>
    </location>
</feature>
<organism evidence="9 10">
    <name type="scientific">Mythimna separata</name>
    <name type="common">Oriental armyworm</name>
    <name type="synonym">Pseudaletia separata</name>
    <dbReference type="NCBI Taxonomy" id="271217"/>
    <lineage>
        <taxon>Eukaryota</taxon>
        <taxon>Metazoa</taxon>
        <taxon>Ecdysozoa</taxon>
        <taxon>Arthropoda</taxon>
        <taxon>Hexapoda</taxon>
        <taxon>Insecta</taxon>
        <taxon>Pterygota</taxon>
        <taxon>Neoptera</taxon>
        <taxon>Endopterygota</taxon>
        <taxon>Lepidoptera</taxon>
        <taxon>Glossata</taxon>
        <taxon>Ditrysia</taxon>
        <taxon>Noctuoidea</taxon>
        <taxon>Noctuidae</taxon>
        <taxon>Noctuinae</taxon>
        <taxon>Hadenini</taxon>
        <taxon>Mythimna</taxon>
    </lineage>
</organism>
<keyword evidence="3 6" id="KW-0227">DNA damage</keyword>